<keyword evidence="6" id="KW-0472">Membrane</keyword>
<evidence type="ECO:0000313" key="10">
    <source>
        <dbReference type="EMBL" id="KAG8379386.1"/>
    </source>
</evidence>
<comment type="function">
    <text evidence="7">Part of the AP-3 complex, an adaptor-related complex which seems to be clathrin-associated. The complex is associated with the Golgi region as well as more peripheral structures. It facilitates the budding of vesicles from the Golgi membrane and may be directly involved in trafficking to the vacuole. It also function in maintaining the identity of lytic vacuoles and in regulating the transition between storage and lytic vacuoles.</text>
</comment>
<dbReference type="GO" id="GO:0005794">
    <property type="term" value="C:Golgi apparatus"/>
    <property type="evidence" value="ECO:0007669"/>
    <property type="project" value="UniProtKB-SubCell"/>
</dbReference>
<evidence type="ECO:0000256" key="7">
    <source>
        <dbReference type="PIRNR" id="PIRNR037092"/>
    </source>
</evidence>
<comment type="subunit">
    <text evidence="7">Adaptor protein complex 3 (AP-3) is a heterotetramer.</text>
</comment>
<dbReference type="Proteomes" id="UP000826271">
    <property type="component" value="Unassembled WGS sequence"/>
</dbReference>
<feature type="compositionally biased region" description="Basic residues" evidence="8">
    <location>
        <begin position="876"/>
        <end position="891"/>
    </location>
</feature>
<dbReference type="SUPFAM" id="SSF48371">
    <property type="entry name" value="ARM repeat"/>
    <property type="match status" value="1"/>
</dbReference>
<evidence type="ECO:0000256" key="2">
    <source>
        <dbReference type="ARBA" id="ARBA00006613"/>
    </source>
</evidence>
<keyword evidence="11" id="KW-1185">Reference proteome</keyword>
<evidence type="ECO:0000259" key="9">
    <source>
        <dbReference type="Pfam" id="PF01602"/>
    </source>
</evidence>
<feature type="region of interest" description="Disordered" evidence="8">
    <location>
        <begin position="835"/>
        <end position="931"/>
    </location>
</feature>
<feature type="domain" description="Clathrin/coatomer adaptor adaptin-like N-terminal" evidence="9">
    <location>
        <begin position="37"/>
        <end position="618"/>
    </location>
</feature>
<keyword evidence="3 7" id="KW-0813">Transport</keyword>
<dbReference type="PIRSF" id="PIRSF037092">
    <property type="entry name" value="AP3_complex_delta"/>
    <property type="match status" value="1"/>
</dbReference>
<dbReference type="InterPro" id="IPR002553">
    <property type="entry name" value="Clathrin/coatomer_adapt-like_N"/>
</dbReference>
<organism evidence="10 11">
    <name type="scientific">Buddleja alternifolia</name>
    <dbReference type="NCBI Taxonomy" id="168488"/>
    <lineage>
        <taxon>Eukaryota</taxon>
        <taxon>Viridiplantae</taxon>
        <taxon>Streptophyta</taxon>
        <taxon>Embryophyta</taxon>
        <taxon>Tracheophyta</taxon>
        <taxon>Spermatophyta</taxon>
        <taxon>Magnoliopsida</taxon>
        <taxon>eudicotyledons</taxon>
        <taxon>Gunneridae</taxon>
        <taxon>Pentapetalae</taxon>
        <taxon>asterids</taxon>
        <taxon>lamiids</taxon>
        <taxon>Lamiales</taxon>
        <taxon>Scrophulariaceae</taxon>
        <taxon>Buddlejeae</taxon>
        <taxon>Buddleja</taxon>
    </lineage>
</organism>
<evidence type="ECO:0000256" key="3">
    <source>
        <dbReference type="ARBA" id="ARBA00022448"/>
    </source>
</evidence>
<dbReference type="GO" id="GO:0006623">
    <property type="term" value="P:protein targeting to vacuole"/>
    <property type="evidence" value="ECO:0007669"/>
    <property type="project" value="TreeGrafter"/>
</dbReference>
<reference evidence="10" key="1">
    <citation type="submission" date="2019-10" db="EMBL/GenBank/DDBJ databases">
        <authorList>
            <person name="Zhang R."/>
            <person name="Pan Y."/>
            <person name="Wang J."/>
            <person name="Ma R."/>
            <person name="Yu S."/>
        </authorList>
    </citation>
    <scope>NUCLEOTIDE SEQUENCE</scope>
    <source>
        <strain evidence="10">LA-IB0</strain>
        <tissue evidence="10">Leaf</tissue>
    </source>
</reference>
<dbReference type="GO" id="GO:0006896">
    <property type="term" value="P:Golgi to vacuole transport"/>
    <property type="evidence" value="ECO:0007669"/>
    <property type="project" value="TreeGrafter"/>
</dbReference>
<dbReference type="InterPro" id="IPR017105">
    <property type="entry name" value="AP3_complex_dsu"/>
</dbReference>
<feature type="compositionally biased region" description="Polar residues" evidence="8">
    <location>
        <begin position="857"/>
        <end position="872"/>
    </location>
</feature>
<proteinExistence type="inferred from homology"/>
<evidence type="ECO:0000313" key="11">
    <source>
        <dbReference type="Proteomes" id="UP000826271"/>
    </source>
</evidence>
<dbReference type="PANTHER" id="PTHR22781:SF12">
    <property type="entry name" value="AP-3 COMPLEX SUBUNIT DELTA-1"/>
    <property type="match status" value="1"/>
</dbReference>
<feature type="compositionally biased region" description="Basic and acidic residues" evidence="8">
    <location>
        <begin position="894"/>
        <end position="903"/>
    </location>
</feature>
<dbReference type="AlphaFoldDB" id="A0AAV6X9A2"/>
<evidence type="ECO:0000256" key="5">
    <source>
        <dbReference type="ARBA" id="ARBA00022927"/>
    </source>
</evidence>
<keyword evidence="5 7" id="KW-0653">Protein transport</keyword>
<evidence type="ECO:0000256" key="1">
    <source>
        <dbReference type="ARBA" id="ARBA00004308"/>
    </source>
</evidence>
<dbReference type="InterPro" id="IPR011989">
    <property type="entry name" value="ARM-like"/>
</dbReference>
<dbReference type="InterPro" id="IPR016024">
    <property type="entry name" value="ARM-type_fold"/>
</dbReference>
<keyword evidence="7" id="KW-0333">Golgi apparatus</keyword>
<dbReference type="Gene3D" id="1.25.10.10">
    <property type="entry name" value="Leucine-rich Repeat Variant"/>
    <property type="match status" value="1"/>
</dbReference>
<dbReference type="GO" id="GO:0030123">
    <property type="term" value="C:AP-3 adaptor complex"/>
    <property type="evidence" value="ECO:0007669"/>
    <property type="project" value="InterPro"/>
</dbReference>
<protein>
    <recommendedName>
        <fullName evidence="7">AP-3 complex subunit delta</fullName>
    </recommendedName>
</protein>
<dbReference type="GO" id="GO:0010008">
    <property type="term" value="C:endosome membrane"/>
    <property type="evidence" value="ECO:0007669"/>
    <property type="project" value="TreeGrafter"/>
</dbReference>
<dbReference type="PANTHER" id="PTHR22781">
    <property type="entry name" value="DELTA ADAPTIN-RELATED"/>
    <property type="match status" value="1"/>
</dbReference>
<sequence>MAGGAPSLMDSLFQRSLDDIIRGLRLCPPGSDSSSAFISRSLDEIRREIKSTDPQMKATALSKLTYLHSLHAADDMSWAAFHSVELSSSAAHSHKRIAFLSASLSFDPSTTDVILLLTHQLRKDLSSPNVHDVSLALSTLSSICNPDLARDLTPDLFTLLTTTKLFVRKKAIAAVLRVFEQYPDAVRVCFKRIVENLESDVDIEILSAVVGLFCELTVKEPRSYLPLAPQFYKILVDCRNNWVLIKVVKIFAKLAPLEPRLGKRVVEPICEHMGRTGAKSFAFECVRTIVTSLSEYDSAVKLAVGKIREFLLDDDPNLKYLGLQALAIVAHEKNMWAVLENKELVVKALSDVDVNIKLEALRLVMSMVSEDNVMEICRILITHALKSDPEFCDEILGFILLTCARNVYDVVFDFDWYVSFLGEMARIPHCQRGREIEIQLVDIGMRVKDARAQLVNVARELVIDPALFGNPFIHPVLAAAAWISGEYIELSRNPFELMEALLQPRTSLLTPSVRGVYIQSAFKVLSFCLYSYLKLNRGDASSYPSALTTDETVASEPLSDTELDNQDMVITHGMMPHNFTRESIMGLVNLVEINLGPLAGSNEVEIQERASNVLGLIKLIKPKIILGCLDQSEGEKIKGEAKASTEIITLIFDALSEELGPVSLNSQERVAIPDGLVLKENLDDLEAICGDIKLPLSTSFSLVKHQLMDGTRISECQSHKEEESEPSTESMSLLAEHRKRHGLYYLGGSENKEMVISNDYPPAHDPQGKAIDEAGDLVKQLTEQSLVLKKKPNQVKPRPVVVKLDDGEGLSAAAKTPEFKADLISGAVQDVLLSNETTSSTSRSKSSKKKEMDNLPESKNNIIEADTSTLSFPGSGRRKQHTHGKERKHQSSVKNKEERDHKDKQKSKHKSRQRADGALAAQSPVIPDFLL</sequence>
<keyword evidence="4" id="KW-0677">Repeat</keyword>
<gene>
    <name evidence="10" type="ORF">BUALT_Bualt07G0083200</name>
</gene>
<comment type="caution">
    <text evidence="10">The sequence shown here is derived from an EMBL/GenBank/DDBJ whole genome shotgun (WGS) entry which is preliminary data.</text>
</comment>
<comment type="similarity">
    <text evidence="2 7">Belongs to the adaptor complexes large subunit family.</text>
</comment>
<evidence type="ECO:0000256" key="8">
    <source>
        <dbReference type="SAM" id="MobiDB-lite"/>
    </source>
</evidence>
<comment type="subcellular location">
    <subcellularLocation>
        <location evidence="1">Endomembrane system</location>
    </subcellularLocation>
    <subcellularLocation>
        <location evidence="7">Golgi apparatus</location>
    </subcellularLocation>
</comment>
<evidence type="ECO:0000256" key="4">
    <source>
        <dbReference type="ARBA" id="ARBA00022737"/>
    </source>
</evidence>
<name>A0AAV6X9A2_9LAMI</name>
<dbReference type="EMBL" id="WHWC01000007">
    <property type="protein sequence ID" value="KAG8379386.1"/>
    <property type="molecule type" value="Genomic_DNA"/>
</dbReference>
<accession>A0AAV6X9A2</accession>
<evidence type="ECO:0000256" key="6">
    <source>
        <dbReference type="ARBA" id="ARBA00023136"/>
    </source>
</evidence>
<dbReference type="Pfam" id="PF01602">
    <property type="entry name" value="Adaptin_N"/>
    <property type="match status" value="1"/>
</dbReference>